<dbReference type="RefSeq" id="WP_344833676.1">
    <property type="nucleotide sequence ID" value="NZ_BAAAUV010000015.1"/>
</dbReference>
<feature type="chain" id="PRO_5046847453" description="Secreted protein" evidence="1">
    <location>
        <begin position="25"/>
        <end position="207"/>
    </location>
</feature>
<evidence type="ECO:0000256" key="1">
    <source>
        <dbReference type="SAM" id="SignalP"/>
    </source>
</evidence>
<accession>A0ABP6QFY9</accession>
<evidence type="ECO:0000313" key="3">
    <source>
        <dbReference type="Proteomes" id="UP001501237"/>
    </source>
</evidence>
<keyword evidence="3" id="KW-1185">Reference proteome</keyword>
<proteinExistence type="predicted"/>
<dbReference type="Proteomes" id="UP001501237">
    <property type="component" value="Unassembled WGS sequence"/>
</dbReference>
<feature type="signal peptide" evidence="1">
    <location>
        <begin position="1"/>
        <end position="24"/>
    </location>
</feature>
<reference evidence="3" key="1">
    <citation type="journal article" date="2019" name="Int. J. Syst. Evol. Microbiol.">
        <title>The Global Catalogue of Microorganisms (GCM) 10K type strain sequencing project: providing services to taxonomists for standard genome sequencing and annotation.</title>
        <authorList>
            <consortium name="The Broad Institute Genomics Platform"/>
            <consortium name="The Broad Institute Genome Sequencing Center for Infectious Disease"/>
            <person name="Wu L."/>
            <person name="Ma J."/>
        </authorList>
    </citation>
    <scope>NUCLEOTIDE SEQUENCE [LARGE SCALE GENOMIC DNA]</scope>
    <source>
        <strain evidence="3">JCM 9377</strain>
    </source>
</reference>
<gene>
    <name evidence="2" type="ORF">GCM10010468_54530</name>
</gene>
<comment type="caution">
    <text evidence="2">The sequence shown here is derived from an EMBL/GenBank/DDBJ whole genome shotgun (WGS) entry which is preliminary data.</text>
</comment>
<organism evidence="2 3">
    <name type="scientific">Actinocorallia longicatena</name>
    <dbReference type="NCBI Taxonomy" id="111803"/>
    <lineage>
        <taxon>Bacteria</taxon>
        <taxon>Bacillati</taxon>
        <taxon>Actinomycetota</taxon>
        <taxon>Actinomycetes</taxon>
        <taxon>Streptosporangiales</taxon>
        <taxon>Thermomonosporaceae</taxon>
        <taxon>Actinocorallia</taxon>
    </lineage>
</organism>
<keyword evidence="1" id="KW-0732">Signal</keyword>
<protein>
    <recommendedName>
        <fullName evidence="4">Secreted protein</fullName>
    </recommendedName>
</protein>
<evidence type="ECO:0000313" key="2">
    <source>
        <dbReference type="EMBL" id="GAA3226295.1"/>
    </source>
</evidence>
<evidence type="ECO:0008006" key="4">
    <source>
        <dbReference type="Google" id="ProtNLM"/>
    </source>
</evidence>
<name>A0ABP6QFY9_9ACTN</name>
<sequence>MKTLTAVLAATAALTALAGAPAQAGGAHGSAFGVAAKGVVAIAPTPYVKSSTAETVTKALVKLPPNALLSASVNEVAASRHHAKAALADVVVGRLGLRATAVTASCDNGTGGAALADVALGAAEIPLYPKPNSGIVVPLGALGKAEVVLNRQVRLPGGGISVTAIQVSVVLAGTITQTIDIASVTCAGAPRLARPPKAVVGDLVVAG</sequence>
<dbReference type="EMBL" id="BAAAUV010000015">
    <property type="protein sequence ID" value="GAA3226295.1"/>
    <property type="molecule type" value="Genomic_DNA"/>
</dbReference>